<feature type="transmembrane region" description="Helical" evidence="1">
    <location>
        <begin position="116"/>
        <end position="144"/>
    </location>
</feature>
<keyword evidence="3" id="KW-1185">Reference proteome</keyword>
<feature type="transmembrane region" description="Helical" evidence="1">
    <location>
        <begin position="228"/>
        <end position="251"/>
    </location>
</feature>
<dbReference type="EMBL" id="CP003520">
    <property type="protein sequence ID" value="AFN82647.1"/>
    <property type="molecule type" value="Genomic_DNA"/>
</dbReference>
<dbReference type="HOGENOM" id="CLU_1069692_0_0_1"/>
<accession>I7AQS2</accession>
<evidence type="ECO:0000313" key="3">
    <source>
        <dbReference type="Proteomes" id="UP000010094"/>
    </source>
</evidence>
<feature type="transmembrane region" description="Helical" evidence="1">
    <location>
        <begin position="39"/>
        <end position="55"/>
    </location>
</feature>
<dbReference type="Proteomes" id="UP000010094">
    <property type="component" value="Chromosome III"/>
</dbReference>
<proteinExistence type="predicted"/>
<feature type="transmembrane region" description="Helical" evidence="1">
    <location>
        <begin position="164"/>
        <end position="180"/>
    </location>
</feature>
<protein>
    <submittedName>
        <fullName evidence="2">Uncharacterized protein</fullName>
    </submittedName>
</protein>
<evidence type="ECO:0000256" key="1">
    <source>
        <dbReference type="SAM" id="Phobius"/>
    </source>
</evidence>
<gene>
    <name evidence="2" type="ordered locus">EROM_030270</name>
</gene>
<evidence type="ECO:0000313" key="2">
    <source>
        <dbReference type="EMBL" id="AFN82647.1"/>
    </source>
</evidence>
<organism evidence="2 3">
    <name type="scientific">Encephalitozoon romaleae (strain SJ-2008)</name>
    <name type="common">Microsporidian parasite</name>
    <dbReference type="NCBI Taxonomy" id="1178016"/>
    <lineage>
        <taxon>Eukaryota</taxon>
        <taxon>Fungi</taxon>
        <taxon>Fungi incertae sedis</taxon>
        <taxon>Microsporidia</taxon>
        <taxon>Unikaryonidae</taxon>
        <taxon>Encephalitozoon</taxon>
    </lineage>
</organism>
<sequence length="260" mass="30262">MRIILTFLFIRKASCYFIFELIDDFVIYYENMFFPNSAGAWAILLGSFFVTFYGSRFPRISLTPYIAALIYYNFCDIREGLNSVSTKTVQEYYIPPDIIRRMKEVFGGSNNDPATLCFISFVLASILMWALEVASSLLFIIGLYIVYRMFFHLGFETYKESNPGVFYILLFVSFGILYYVTRRTTKYLLLILFSITGSLILLTSIELITENNELGFYDLILDFEDTQYLELSSASTPIAVWIITAFIGMFWQWKFSENKT</sequence>
<dbReference type="AlphaFoldDB" id="I7AQS2"/>
<dbReference type="RefSeq" id="XP_009264144.1">
    <property type="nucleotide sequence ID" value="XM_009265869.1"/>
</dbReference>
<name>I7AQS2_ENCRO</name>
<keyword evidence="1" id="KW-0812">Transmembrane</keyword>
<dbReference type="GeneID" id="20520937"/>
<feature type="transmembrane region" description="Helical" evidence="1">
    <location>
        <begin position="187"/>
        <end position="208"/>
    </location>
</feature>
<dbReference type="VEuPathDB" id="MicrosporidiaDB:EROM_030270"/>
<keyword evidence="1" id="KW-0472">Membrane</keyword>
<reference evidence="2 3" key="1">
    <citation type="journal article" date="2012" name="Proc. Natl. Acad. Sci. U.S.A.">
        <title>Gain and loss of multiple functionally related, horizontally transferred genes in the reduced genomes of two microsporidian parasites.</title>
        <authorList>
            <person name="Pombert J.-F."/>
            <person name="Selman M."/>
            <person name="Burki F."/>
            <person name="Bardell F.T."/>
            <person name="Farinelli L."/>
            <person name="Solter L.F."/>
            <person name="Whitman D.W."/>
            <person name="Weiss L.M."/>
            <person name="Corradi N."/>
            <person name="Keeling P.J."/>
        </authorList>
    </citation>
    <scope>NUCLEOTIDE SEQUENCE [LARGE SCALE GENOMIC DNA]</scope>
    <source>
        <strain evidence="2 3">SJ-2008</strain>
    </source>
</reference>
<keyword evidence="1" id="KW-1133">Transmembrane helix</keyword>
<dbReference type="KEGG" id="ero:EROM_030270"/>
<dbReference type="OrthoDB" id="2191548at2759"/>